<dbReference type="SMART" id="SM00320">
    <property type="entry name" value="WD40"/>
    <property type="match status" value="5"/>
</dbReference>
<dbReference type="AlphaFoldDB" id="A0A1I7YMU0"/>
<dbReference type="InterPro" id="IPR015943">
    <property type="entry name" value="WD40/YVTN_repeat-like_dom_sf"/>
</dbReference>
<dbReference type="PANTHER" id="PTHR44019:SF8">
    <property type="entry name" value="POC1 CENTRIOLAR PROTEIN HOMOLOG"/>
    <property type="match status" value="1"/>
</dbReference>
<dbReference type="Gene3D" id="2.130.10.10">
    <property type="entry name" value="YVTN repeat-like/Quinoprotein amine dehydrogenase"/>
    <property type="match status" value="1"/>
</dbReference>
<feature type="repeat" description="WD" evidence="3">
    <location>
        <begin position="198"/>
        <end position="241"/>
    </location>
</feature>
<reference evidence="6" key="1">
    <citation type="submission" date="2016-11" db="UniProtKB">
        <authorList>
            <consortium name="WormBaseParasite"/>
        </authorList>
    </citation>
    <scope>IDENTIFICATION</scope>
</reference>
<feature type="repeat" description="WD" evidence="3">
    <location>
        <begin position="153"/>
        <end position="187"/>
    </location>
</feature>
<evidence type="ECO:0000256" key="3">
    <source>
        <dbReference type="PROSITE-ProRule" id="PRU00221"/>
    </source>
</evidence>
<evidence type="ECO:0000256" key="1">
    <source>
        <dbReference type="ARBA" id="ARBA00022574"/>
    </source>
</evidence>
<evidence type="ECO:0000313" key="6">
    <source>
        <dbReference type="WBParaSite" id="L893_g17895.t1"/>
    </source>
</evidence>
<proteinExistence type="predicted"/>
<dbReference type="PROSITE" id="PS50082">
    <property type="entry name" value="WD_REPEATS_2"/>
    <property type="match status" value="2"/>
</dbReference>
<keyword evidence="5" id="KW-1185">Reference proteome</keyword>
<keyword evidence="1 3" id="KW-0853">WD repeat</keyword>
<feature type="compositionally biased region" description="Polar residues" evidence="4">
    <location>
        <begin position="303"/>
        <end position="314"/>
    </location>
</feature>
<evidence type="ECO:0000313" key="5">
    <source>
        <dbReference type="Proteomes" id="UP000095287"/>
    </source>
</evidence>
<dbReference type="Proteomes" id="UP000095287">
    <property type="component" value="Unplaced"/>
</dbReference>
<accession>A0A1I7YMU0</accession>
<dbReference type="InterPro" id="IPR050505">
    <property type="entry name" value="WDR55/POC1"/>
</dbReference>
<feature type="region of interest" description="Disordered" evidence="4">
    <location>
        <begin position="284"/>
        <end position="314"/>
    </location>
</feature>
<evidence type="ECO:0000256" key="4">
    <source>
        <dbReference type="SAM" id="MobiDB-lite"/>
    </source>
</evidence>
<organism evidence="5 6">
    <name type="scientific">Steinernema glaseri</name>
    <dbReference type="NCBI Taxonomy" id="37863"/>
    <lineage>
        <taxon>Eukaryota</taxon>
        <taxon>Metazoa</taxon>
        <taxon>Ecdysozoa</taxon>
        <taxon>Nematoda</taxon>
        <taxon>Chromadorea</taxon>
        <taxon>Rhabditida</taxon>
        <taxon>Tylenchina</taxon>
        <taxon>Panagrolaimomorpha</taxon>
        <taxon>Strongyloidoidea</taxon>
        <taxon>Steinernematidae</taxon>
        <taxon>Steinernema</taxon>
    </lineage>
</organism>
<name>A0A1I7YMU0_9BILA</name>
<keyword evidence="2" id="KW-0677">Repeat</keyword>
<dbReference type="WBParaSite" id="L893_g17895.t1">
    <property type="protein sequence ID" value="L893_g17895.t1"/>
    <property type="gene ID" value="L893_g17895"/>
</dbReference>
<dbReference type="InterPro" id="IPR036322">
    <property type="entry name" value="WD40_repeat_dom_sf"/>
</dbReference>
<sequence>MKLWEMPGYGREHISLNMRRQVSVGRCTVQAFDISPNGRLFATVGVDGTLHHNVLIGNEFAPETQKFNNGYMSMRFCAMIGDGYLTLSFKGQLQIVGFDGQIKKSVDVDPSHIKLRSVTAIAISSDGSQIALASSEGHVCLIEADTLKSSPNFEAHMKRIRSMSFLSNNERLLTACDDKTIRLHNVEEQGHKKPLHTYCGHTALVASIAVDRHADDKRFVSCGYDKRSILWDVATGEKLHIFDAAYESPLTCVSISLDGRYFALGGEDGSLFLNELPAVKDKENVPEEATGDAEAMQVDDHPTTTSPMEVTTEC</sequence>
<dbReference type="InterPro" id="IPR001680">
    <property type="entry name" value="WD40_rpt"/>
</dbReference>
<dbReference type="PANTHER" id="PTHR44019">
    <property type="entry name" value="WD REPEAT-CONTAINING PROTEIN 55"/>
    <property type="match status" value="1"/>
</dbReference>
<dbReference type="Pfam" id="PF00400">
    <property type="entry name" value="WD40"/>
    <property type="match status" value="4"/>
</dbReference>
<dbReference type="SUPFAM" id="SSF50978">
    <property type="entry name" value="WD40 repeat-like"/>
    <property type="match status" value="1"/>
</dbReference>
<protein>
    <submittedName>
        <fullName evidence="6">WD_REPEATS_REGION domain-containing protein</fullName>
    </submittedName>
</protein>
<evidence type="ECO:0000256" key="2">
    <source>
        <dbReference type="ARBA" id="ARBA00022737"/>
    </source>
</evidence>